<feature type="compositionally biased region" description="Basic and acidic residues" evidence="1">
    <location>
        <begin position="1"/>
        <end position="12"/>
    </location>
</feature>
<evidence type="ECO:0000259" key="2">
    <source>
        <dbReference type="Pfam" id="PF09368"/>
    </source>
</evidence>
<gene>
    <name evidence="3" type="ORF">ANCDUO_23563</name>
</gene>
<evidence type="ECO:0000313" key="4">
    <source>
        <dbReference type="Proteomes" id="UP000054047"/>
    </source>
</evidence>
<keyword evidence="4" id="KW-1185">Reference proteome</keyword>
<dbReference type="AlphaFoldDB" id="A0A0C2FNJ4"/>
<dbReference type="Proteomes" id="UP000054047">
    <property type="component" value="Unassembled WGS sequence"/>
</dbReference>
<dbReference type="OrthoDB" id="1924577at2759"/>
<feature type="domain" description="Sas10 C-terminal" evidence="2">
    <location>
        <begin position="33"/>
        <end position="100"/>
    </location>
</feature>
<name>A0A0C2FNJ4_9BILA</name>
<dbReference type="InterPro" id="IPR018972">
    <property type="entry name" value="Sas10_C_dom"/>
</dbReference>
<sequence length="125" mass="14320">NDLSLQKEHENVDMEAVGEDNNGLVDDEHLSPEERRKANKQIEKNFATESKGKKKKTPRIAKTKNRKRYKEAVKKVRSQVGTVRKEIQKYSGESRGIRGVVTEVTAGRYVTPGDCRHSVTEKRFH</sequence>
<evidence type="ECO:0000313" key="3">
    <source>
        <dbReference type="EMBL" id="KIH46386.1"/>
    </source>
</evidence>
<accession>A0A0C2FNJ4</accession>
<protein>
    <submittedName>
        <fullName evidence="3">Sas10 protein</fullName>
    </submittedName>
</protein>
<proteinExistence type="predicted"/>
<evidence type="ECO:0000256" key="1">
    <source>
        <dbReference type="SAM" id="MobiDB-lite"/>
    </source>
</evidence>
<reference evidence="3 4" key="1">
    <citation type="submission" date="2013-12" db="EMBL/GenBank/DDBJ databases">
        <title>Draft genome of the parsitic nematode Ancylostoma duodenale.</title>
        <authorList>
            <person name="Mitreva M."/>
        </authorList>
    </citation>
    <scope>NUCLEOTIDE SEQUENCE [LARGE SCALE GENOMIC DNA]</scope>
    <source>
        <strain evidence="3 4">Zhejiang</strain>
    </source>
</reference>
<feature type="non-terminal residue" evidence="3">
    <location>
        <position position="125"/>
    </location>
</feature>
<dbReference type="EMBL" id="KN769412">
    <property type="protein sequence ID" value="KIH46386.1"/>
    <property type="molecule type" value="Genomic_DNA"/>
</dbReference>
<organism evidence="3 4">
    <name type="scientific">Ancylostoma duodenale</name>
    <dbReference type="NCBI Taxonomy" id="51022"/>
    <lineage>
        <taxon>Eukaryota</taxon>
        <taxon>Metazoa</taxon>
        <taxon>Ecdysozoa</taxon>
        <taxon>Nematoda</taxon>
        <taxon>Chromadorea</taxon>
        <taxon>Rhabditida</taxon>
        <taxon>Rhabditina</taxon>
        <taxon>Rhabditomorpha</taxon>
        <taxon>Strongyloidea</taxon>
        <taxon>Ancylostomatidae</taxon>
        <taxon>Ancylostomatinae</taxon>
        <taxon>Ancylostoma</taxon>
    </lineage>
</organism>
<feature type="region of interest" description="Disordered" evidence="1">
    <location>
        <begin position="1"/>
        <end position="76"/>
    </location>
</feature>
<feature type="non-terminal residue" evidence="3">
    <location>
        <position position="1"/>
    </location>
</feature>
<dbReference type="Pfam" id="PF09368">
    <property type="entry name" value="Sas10"/>
    <property type="match status" value="1"/>
</dbReference>
<feature type="compositionally biased region" description="Basic residues" evidence="1">
    <location>
        <begin position="52"/>
        <end position="69"/>
    </location>
</feature>
<feature type="compositionally biased region" description="Basic and acidic residues" evidence="1">
    <location>
        <begin position="26"/>
        <end position="43"/>
    </location>
</feature>